<evidence type="ECO:0000256" key="10">
    <source>
        <dbReference type="ARBA" id="ARBA00022786"/>
    </source>
</evidence>
<keyword evidence="11 15" id="KW-0862">Zinc</keyword>
<accession>G4T6J7</accession>
<dbReference type="GO" id="GO:0008270">
    <property type="term" value="F:zinc ion binding"/>
    <property type="evidence" value="ECO:0007669"/>
    <property type="project" value="UniProtKB-KW"/>
</dbReference>
<keyword evidence="12 15" id="KW-0233">DNA recombination</keyword>
<dbReference type="Gene3D" id="1.10.10.10">
    <property type="entry name" value="Winged helix-like DNA-binding domain superfamily/Winged helix DNA-binding domain"/>
    <property type="match status" value="1"/>
</dbReference>
<dbReference type="Proteomes" id="UP000007148">
    <property type="component" value="Unassembled WGS sequence"/>
</dbReference>
<comment type="function">
    <text evidence="15">Acts in a DNA repair pathway for removal of UV-induced DNA damage that is distinct from classical nucleotide excision repair and in repair of ionizing radiation damage. Functions in homologous recombination repair of DNA double strand breaks and in recovery of stalled replication forks.</text>
</comment>
<name>G4T6J7_SERID</name>
<dbReference type="STRING" id="1109443.G4T6J7"/>
<evidence type="ECO:0000256" key="6">
    <source>
        <dbReference type="ARBA" id="ARBA00022679"/>
    </source>
</evidence>
<evidence type="ECO:0000256" key="9">
    <source>
        <dbReference type="ARBA" id="ARBA00022771"/>
    </source>
</evidence>
<dbReference type="InterPro" id="IPR013083">
    <property type="entry name" value="Znf_RING/FYVE/PHD"/>
</dbReference>
<evidence type="ECO:0000256" key="15">
    <source>
        <dbReference type="RuleBase" id="RU368018"/>
    </source>
</evidence>
<comment type="similarity">
    <text evidence="3 15">Belongs to the NSE1 family.</text>
</comment>
<evidence type="ECO:0000256" key="11">
    <source>
        <dbReference type="ARBA" id="ARBA00022833"/>
    </source>
</evidence>
<dbReference type="OMA" id="ACINHSC"/>
<evidence type="ECO:0000256" key="7">
    <source>
        <dbReference type="ARBA" id="ARBA00022723"/>
    </source>
</evidence>
<sequence>MDTVYSFSNAVLATLPLFTRPFVVKHSLNSTAILPMVKNKDVHRLFKQAMVSRRYVSEDLAAVLWKKSEEACRSLNDEIPQMYNAAEVNIYIQEINETLVPLSIEFKSRIDEVSGKRIWALVNTVEGEIAKVATEYTPAEIGLYKAVIDHIVLAPRDSFCVGEIACLREASSLKPSMPKSQAEATLKNFVANGWLYKSPRGRYTLSTRALIELELYLRRTYEDEIFDCAHCKELCTLGIACDSHLDECDTYLHRHCYDLLRRTTPRLKCPNCEADWTRRGAVRDIGEESLPADYDDLKARKRRSTMRSEAVEEEEGEDQLESSQLEREASPPPTKPQRKGRHLRKTQKTQQGSDEDGD</sequence>
<dbReference type="GO" id="GO:0000724">
    <property type="term" value="P:double-strand break repair via homologous recombination"/>
    <property type="evidence" value="ECO:0007669"/>
    <property type="project" value="TreeGrafter"/>
</dbReference>
<dbReference type="InterPro" id="IPR036388">
    <property type="entry name" value="WH-like_DNA-bd_sf"/>
</dbReference>
<keyword evidence="6 15" id="KW-0808">Transferase</keyword>
<comment type="subunit">
    <text evidence="15">Component of the Smc5-Smc6 complex.</text>
</comment>
<dbReference type="PANTHER" id="PTHR20973:SF0">
    <property type="entry name" value="NON-STRUCTURAL MAINTENANCE OF CHROMOSOMES ELEMENT 1 HOMOLOG"/>
    <property type="match status" value="1"/>
</dbReference>
<keyword evidence="10 15" id="KW-0833">Ubl conjugation pathway</keyword>
<dbReference type="eggNOG" id="KOG4718">
    <property type="taxonomic scope" value="Eukaryota"/>
</dbReference>
<evidence type="ECO:0000313" key="19">
    <source>
        <dbReference type="Proteomes" id="UP000007148"/>
    </source>
</evidence>
<dbReference type="FunCoup" id="G4T6J7">
    <property type="interactions" value="114"/>
</dbReference>
<comment type="caution">
    <text evidence="18">The sequence shown here is derived from an EMBL/GenBank/DDBJ whole genome shotgun (WGS) entry which is preliminary data.</text>
</comment>
<dbReference type="GO" id="GO:0061630">
    <property type="term" value="F:ubiquitin protein ligase activity"/>
    <property type="evidence" value="ECO:0007669"/>
    <property type="project" value="UniProtKB-EC"/>
</dbReference>
<feature type="domain" description="Non-structural maintenance of chromosomes element 1 RING C4HC3-type" evidence="17">
    <location>
        <begin position="228"/>
        <end position="272"/>
    </location>
</feature>
<evidence type="ECO:0000313" key="18">
    <source>
        <dbReference type="EMBL" id="CCA66936.1"/>
    </source>
</evidence>
<keyword evidence="19" id="KW-1185">Reference proteome</keyword>
<gene>
    <name evidence="18" type="ORF">PIIN_00774</name>
</gene>
<evidence type="ECO:0000256" key="16">
    <source>
        <dbReference type="SAM" id="MobiDB-lite"/>
    </source>
</evidence>
<evidence type="ECO:0000256" key="5">
    <source>
        <dbReference type="ARBA" id="ARBA00019422"/>
    </source>
</evidence>
<dbReference type="OrthoDB" id="185455at2759"/>
<dbReference type="EC" id="2.3.2.27" evidence="4 15"/>
<evidence type="ECO:0000259" key="17">
    <source>
        <dbReference type="Pfam" id="PF08746"/>
    </source>
</evidence>
<keyword evidence="9 15" id="KW-0863">Zinc-finger</keyword>
<dbReference type="PANTHER" id="PTHR20973">
    <property type="entry name" value="NON-SMC ELEMENT 1-RELATED"/>
    <property type="match status" value="1"/>
</dbReference>
<dbReference type="GO" id="GO:0030915">
    <property type="term" value="C:Smc5-Smc6 complex"/>
    <property type="evidence" value="ECO:0007669"/>
    <property type="project" value="UniProtKB-UniRule"/>
</dbReference>
<dbReference type="InterPro" id="IPR014857">
    <property type="entry name" value="Nse1_RING_C4HC3-type"/>
</dbReference>
<keyword evidence="14 15" id="KW-0539">Nucleus</keyword>
<dbReference type="FunFam" id="1.10.10.10:FF:000270">
    <property type="entry name" value="Non-structural maintenance of chromosomes element 1 homolog"/>
    <property type="match status" value="1"/>
</dbReference>
<protein>
    <recommendedName>
        <fullName evidence="5 15">Non-structural maintenance of chromosomes element 1 homolog</fullName>
        <ecNumber evidence="4 15">2.3.2.27</ecNumber>
    </recommendedName>
</protein>
<evidence type="ECO:0000256" key="3">
    <source>
        <dbReference type="ARBA" id="ARBA00010258"/>
    </source>
</evidence>
<evidence type="ECO:0000256" key="1">
    <source>
        <dbReference type="ARBA" id="ARBA00000900"/>
    </source>
</evidence>
<comment type="subcellular location">
    <subcellularLocation>
        <location evidence="2 15">Nucleus</location>
    </subcellularLocation>
</comment>
<dbReference type="HOGENOM" id="CLU_045153_1_0_1"/>
<keyword evidence="13 15" id="KW-0234">DNA repair</keyword>
<dbReference type="AlphaFoldDB" id="G4T6J7"/>
<feature type="compositionally biased region" description="Acidic residues" evidence="16">
    <location>
        <begin position="311"/>
        <end position="320"/>
    </location>
</feature>
<feature type="compositionally biased region" description="Basic residues" evidence="16">
    <location>
        <begin position="336"/>
        <end position="347"/>
    </location>
</feature>
<feature type="region of interest" description="Disordered" evidence="16">
    <location>
        <begin position="299"/>
        <end position="358"/>
    </location>
</feature>
<dbReference type="GO" id="GO:0005634">
    <property type="term" value="C:nucleus"/>
    <property type="evidence" value="ECO:0007669"/>
    <property type="project" value="UniProtKB-SubCell"/>
</dbReference>
<evidence type="ECO:0000256" key="13">
    <source>
        <dbReference type="ARBA" id="ARBA00023204"/>
    </source>
</evidence>
<proteinExistence type="inferred from homology"/>
<dbReference type="Gene3D" id="3.30.40.10">
    <property type="entry name" value="Zinc/RING finger domain, C3HC4 (zinc finger)"/>
    <property type="match status" value="1"/>
</dbReference>
<keyword evidence="8 15" id="KW-0227">DNA damage</keyword>
<evidence type="ECO:0000256" key="2">
    <source>
        <dbReference type="ARBA" id="ARBA00004123"/>
    </source>
</evidence>
<dbReference type="Pfam" id="PF08746">
    <property type="entry name" value="zf-RING-like"/>
    <property type="match status" value="1"/>
</dbReference>
<keyword evidence="7 15" id="KW-0479">Metal-binding</keyword>
<dbReference type="Gene3D" id="3.90.1150.220">
    <property type="match status" value="1"/>
</dbReference>
<comment type="catalytic activity">
    <reaction evidence="1 15">
        <text>S-ubiquitinyl-[E2 ubiquitin-conjugating enzyme]-L-cysteine + [acceptor protein]-L-lysine = [E2 ubiquitin-conjugating enzyme]-L-cysteine + N(6)-ubiquitinyl-[acceptor protein]-L-lysine.</text>
        <dbReference type="EC" id="2.3.2.27"/>
    </reaction>
</comment>
<evidence type="ECO:0000256" key="14">
    <source>
        <dbReference type="ARBA" id="ARBA00023242"/>
    </source>
</evidence>
<reference evidence="18 19" key="1">
    <citation type="journal article" date="2011" name="PLoS Pathog.">
        <title>Endophytic Life Strategies Decoded by Genome and Transcriptome Analyses of the Mutualistic Root Symbiont Piriformospora indica.</title>
        <authorList>
            <person name="Zuccaro A."/>
            <person name="Lahrmann U."/>
            <person name="Guldener U."/>
            <person name="Langen G."/>
            <person name="Pfiffi S."/>
            <person name="Biedenkopf D."/>
            <person name="Wong P."/>
            <person name="Samans B."/>
            <person name="Grimm C."/>
            <person name="Basiewicz M."/>
            <person name="Murat C."/>
            <person name="Martin F."/>
            <person name="Kogel K.H."/>
        </authorList>
    </citation>
    <scope>NUCLEOTIDE SEQUENCE [LARGE SCALE GENOMIC DNA]</scope>
    <source>
        <strain evidence="18 19">DSM 11827</strain>
    </source>
</reference>
<dbReference type="Pfam" id="PF07574">
    <property type="entry name" value="SMC_Nse1"/>
    <property type="match status" value="2"/>
</dbReference>
<dbReference type="EMBL" id="CAFZ01000007">
    <property type="protein sequence ID" value="CCA66936.1"/>
    <property type="molecule type" value="Genomic_DNA"/>
</dbReference>
<dbReference type="InterPro" id="IPR011513">
    <property type="entry name" value="Nse1"/>
</dbReference>
<evidence type="ECO:0000256" key="12">
    <source>
        <dbReference type="ARBA" id="ARBA00023172"/>
    </source>
</evidence>
<evidence type="ECO:0000256" key="8">
    <source>
        <dbReference type="ARBA" id="ARBA00022763"/>
    </source>
</evidence>
<evidence type="ECO:0000256" key="4">
    <source>
        <dbReference type="ARBA" id="ARBA00012483"/>
    </source>
</evidence>
<organism evidence="18 19">
    <name type="scientific">Serendipita indica (strain DSM 11827)</name>
    <name type="common">Root endophyte fungus</name>
    <name type="synonym">Piriformospora indica</name>
    <dbReference type="NCBI Taxonomy" id="1109443"/>
    <lineage>
        <taxon>Eukaryota</taxon>
        <taxon>Fungi</taxon>
        <taxon>Dikarya</taxon>
        <taxon>Basidiomycota</taxon>
        <taxon>Agaricomycotina</taxon>
        <taxon>Agaricomycetes</taxon>
        <taxon>Sebacinales</taxon>
        <taxon>Serendipitaceae</taxon>
        <taxon>Serendipita</taxon>
    </lineage>
</organism>
<dbReference type="InParanoid" id="G4T6J7"/>